<keyword evidence="5" id="KW-0238">DNA-binding</keyword>
<dbReference type="PROSITE" id="PS52038">
    <property type="entry name" value="TOPO_IB_2"/>
    <property type="match status" value="1"/>
</dbReference>
<name>A0A2W5TKQ9_9BACT</name>
<evidence type="ECO:0000259" key="7">
    <source>
        <dbReference type="Pfam" id="PF01028"/>
    </source>
</evidence>
<dbReference type="Pfam" id="PF21338">
    <property type="entry name" value="Top1B_N_bact"/>
    <property type="match status" value="1"/>
</dbReference>
<keyword evidence="6 9" id="KW-0413">Isomerase</keyword>
<dbReference type="GO" id="GO:0003677">
    <property type="term" value="F:DNA binding"/>
    <property type="evidence" value="ECO:0007669"/>
    <property type="project" value="UniProtKB-KW"/>
</dbReference>
<evidence type="ECO:0000256" key="6">
    <source>
        <dbReference type="ARBA" id="ARBA00023235"/>
    </source>
</evidence>
<dbReference type="Gene3D" id="3.90.15.10">
    <property type="entry name" value="Topoisomerase I, Chain A, domain 3"/>
    <property type="match status" value="1"/>
</dbReference>
<dbReference type="InterPro" id="IPR013500">
    <property type="entry name" value="TopoI_cat_euk"/>
</dbReference>
<dbReference type="InterPro" id="IPR014711">
    <property type="entry name" value="TopoI_cat_a-hlx-sub_euk"/>
</dbReference>
<evidence type="ECO:0000256" key="5">
    <source>
        <dbReference type="ARBA" id="ARBA00023125"/>
    </source>
</evidence>
<dbReference type="InterPro" id="IPR001631">
    <property type="entry name" value="TopoI"/>
</dbReference>
<dbReference type="Gene3D" id="3.30.66.10">
    <property type="entry name" value="DNA topoisomerase I domain"/>
    <property type="match status" value="1"/>
</dbReference>
<comment type="catalytic activity">
    <reaction evidence="1">
        <text>ATP-independent breakage of single-stranded DNA, followed by passage and rejoining.</text>
        <dbReference type="EC" id="5.6.2.1"/>
    </reaction>
</comment>
<dbReference type="GO" id="GO:0003917">
    <property type="term" value="F:DNA topoisomerase type I (single strand cut, ATP-independent) activity"/>
    <property type="evidence" value="ECO:0007669"/>
    <property type="project" value="UniProtKB-EC"/>
</dbReference>
<dbReference type="InterPro" id="IPR011010">
    <property type="entry name" value="DNA_brk_join_enz"/>
</dbReference>
<dbReference type="AlphaFoldDB" id="A0A2W5TKQ9"/>
<dbReference type="EC" id="5.6.2.1" evidence="3"/>
<accession>A0A2W5TKQ9</accession>
<sequence>MTSPISLDDARHARKLGLKLVTDATPGITRERRGAKKFAYRSPTGQLILSEHHLQRIASLAIPPAWEQVWICPNPHGHIQATGRDAKGRKQYRYHPTWRAHREATKFGRMAEFGEALHAIRVATSKHLRARALNREKVLATVVALLERTLIRVGNEEYARENQHYGLTTLRAKHVTIRGARVHFEFLGKSGQKRVVDLVDRRLSNIMKALLAIPGRELFHWRDAEGRKHVVDSRDVNAYLREISGQDFTAKNFRTWAATVQAASALVALTPEPTKTALKRAVVGMVKDVACKLGNTPAVCRNSYIHPRVISAFNERELVLAASRAHRHLEQLSDAERAVLEFLRGPVRRRLAA</sequence>
<comment type="similarity">
    <text evidence="2">Belongs to the type IB topoisomerase family.</text>
</comment>
<dbReference type="PRINTS" id="PR00416">
    <property type="entry name" value="EUTPISMRASEI"/>
</dbReference>
<dbReference type="Proteomes" id="UP000249061">
    <property type="component" value="Unassembled WGS sequence"/>
</dbReference>
<evidence type="ECO:0000313" key="9">
    <source>
        <dbReference type="EMBL" id="PZR14367.1"/>
    </source>
</evidence>
<protein>
    <recommendedName>
        <fullName evidence="3">DNA topoisomerase</fullName>
        <ecNumber evidence="3">5.6.2.1</ecNumber>
    </recommendedName>
</protein>
<reference evidence="9 10" key="1">
    <citation type="submission" date="2017-08" db="EMBL/GenBank/DDBJ databases">
        <title>Infants hospitalized years apart are colonized by the same room-sourced microbial strains.</title>
        <authorList>
            <person name="Brooks B."/>
            <person name="Olm M.R."/>
            <person name="Firek B.A."/>
            <person name="Baker R."/>
            <person name="Thomas B.C."/>
            <person name="Morowitz M.J."/>
            <person name="Banfield J.F."/>
        </authorList>
    </citation>
    <scope>NUCLEOTIDE SEQUENCE [LARGE SCALE GENOMIC DNA]</scope>
    <source>
        <strain evidence="9">S2_003_000_R2_14</strain>
    </source>
</reference>
<gene>
    <name evidence="9" type="ORF">DI536_09895</name>
</gene>
<proteinExistence type="inferred from homology"/>
<dbReference type="Pfam" id="PF01028">
    <property type="entry name" value="Topoisom_I"/>
    <property type="match status" value="1"/>
</dbReference>
<dbReference type="GO" id="GO:0006265">
    <property type="term" value="P:DNA topological change"/>
    <property type="evidence" value="ECO:0007669"/>
    <property type="project" value="InterPro"/>
</dbReference>
<feature type="domain" description="DNA topoisomerase IB N-terminal" evidence="8">
    <location>
        <begin position="37"/>
        <end position="85"/>
    </location>
</feature>
<dbReference type="Gene3D" id="1.10.132.120">
    <property type="match status" value="1"/>
</dbReference>
<dbReference type="SUPFAM" id="SSF56349">
    <property type="entry name" value="DNA breaking-rejoining enzymes"/>
    <property type="match status" value="1"/>
</dbReference>
<organism evidence="9 10">
    <name type="scientific">Archangium gephyra</name>
    <dbReference type="NCBI Taxonomy" id="48"/>
    <lineage>
        <taxon>Bacteria</taxon>
        <taxon>Pseudomonadati</taxon>
        <taxon>Myxococcota</taxon>
        <taxon>Myxococcia</taxon>
        <taxon>Myxococcales</taxon>
        <taxon>Cystobacterineae</taxon>
        <taxon>Archangiaceae</taxon>
        <taxon>Archangium</taxon>
    </lineage>
</organism>
<dbReference type="InterPro" id="IPR049331">
    <property type="entry name" value="Top1B_N_bact"/>
</dbReference>
<dbReference type="EMBL" id="QFQP01000007">
    <property type="protein sequence ID" value="PZR14367.1"/>
    <property type="molecule type" value="Genomic_DNA"/>
</dbReference>
<evidence type="ECO:0000256" key="4">
    <source>
        <dbReference type="ARBA" id="ARBA00023029"/>
    </source>
</evidence>
<keyword evidence="4" id="KW-0799">Topoisomerase</keyword>
<feature type="domain" description="DNA topoisomerase I catalytic core eukaryotic-type" evidence="7">
    <location>
        <begin position="98"/>
        <end position="315"/>
    </location>
</feature>
<evidence type="ECO:0000256" key="3">
    <source>
        <dbReference type="ARBA" id="ARBA00012891"/>
    </source>
</evidence>
<evidence type="ECO:0000256" key="1">
    <source>
        <dbReference type="ARBA" id="ARBA00000213"/>
    </source>
</evidence>
<evidence type="ECO:0000256" key="2">
    <source>
        <dbReference type="ARBA" id="ARBA00006645"/>
    </source>
</evidence>
<evidence type="ECO:0000313" key="10">
    <source>
        <dbReference type="Proteomes" id="UP000249061"/>
    </source>
</evidence>
<evidence type="ECO:0000259" key="8">
    <source>
        <dbReference type="Pfam" id="PF21338"/>
    </source>
</evidence>
<dbReference type="InterPro" id="IPR035447">
    <property type="entry name" value="DNA_topo_I_N_sf"/>
</dbReference>
<comment type="caution">
    <text evidence="9">The sequence shown here is derived from an EMBL/GenBank/DDBJ whole genome shotgun (WGS) entry which is preliminary data.</text>
</comment>
<dbReference type="SUPFAM" id="SSF55869">
    <property type="entry name" value="DNA topoisomerase I domain"/>
    <property type="match status" value="1"/>
</dbReference>